<comment type="similarity">
    <text evidence="2 7">Belongs to the EPSP synthase family.</text>
</comment>
<evidence type="ECO:0000259" key="8">
    <source>
        <dbReference type="Pfam" id="PF00275"/>
    </source>
</evidence>
<feature type="active site" description="Proton acceptor" evidence="7">
    <location>
        <position position="301"/>
    </location>
</feature>
<gene>
    <name evidence="7 9" type="primary">aroA</name>
    <name evidence="9" type="ORF">GCM10007415_19430</name>
</gene>
<organism evidence="9 10">
    <name type="scientific">Parapedobacter pyrenivorans</name>
    <dbReference type="NCBI Taxonomy" id="1305674"/>
    <lineage>
        <taxon>Bacteria</taxon>
        <taxon>Pseudomonadati</taxon>
        <taxon>Bacteroidota</taxon>
        <taxon>Sphingobacteriia</taxon>
        <taxon>Sphingobacteriales</taxon>
        <taxon>Sphingobacteriaceae</taxon>
        <taxon>Parapedobacter</taxon>
    </lineage>
</organism>
<dbReference type="InterPro" id="IPR023193">
    <property type="entry name" value="EPSP_synthase_CS"/>
</dbReference>
<feature type="binding site" evidence="7">
    <location>
        <position position="80"/>
    </location>
    <ligand>
        <name>phosphoenolpyruvate</name>
        <dbReference type="ChEBI" id="CHEBI:58702"/>
    </ligand>
</feature>
<feature type="binding site" evidence="7">
    <location>
        <position position="155"/>
    </location>
    <ligand>
        <name>3-phosphoshikimate</name>
        <dbReference type="ChEBI" id="CHEBI:145989"/>
    </ligand>
</feature>
<sequence length="418" mass="45232">MAGPTIKLSHPVKSLSGNVPLTGSKSESNRALIIQALSGGNVTIENLSAAADTVTLQRALAASTAADGKIETVIDIGPAGTAMRFLTAYLSINGGQATLTGSERMKQRPIGILVDALNTLGAHIQYAGATGYPPLAIDGAFKQETAHVRIKGNVSSQYLSALLLIASALPQGLELQIEGELTSRPYLTMTLDMLAEAGIQHQWNGDRITIAPQATKPCRLTVEPDWSAASYWYAMVALAEDANLFLPNLKKNSLQGDAAIKDIMVHFGVASTFEDGGLRIQKTTSVHQAEETLFDFTECPDLAQTVIVCAAVQRRNLSFTGLHTLKIKETDRIAALQNELGKFGVKLVEVGKVYHLVTEGLFRPQHLTIETYEDHRMAMAFAPLALLFDGVQINEPDVVEKSYPDFWKHLKQHGFILS</sequence>
<feature type="binding site" evidence="7">
    <location>
        <position position="25"/>
    </location>
    <ligand>
        <name>3-phosphoshikimate</name>
        <dbReference type="ChEBI" id="CHEBI:145989"/>
    </ligand>
</feature>
<feature type="binding site" evidence="7">
    <location>
        <position position="332"/>
    </location>
    <ligand>
        <name>phosphoenolpyruvate</name>
        <dbReference type="ChEBI" id="CHEBI:58702"/>
    </ligand>
</feature>
<dbReference type="Proteomes" id="UP000660862">
    <property type="component" value="Unassembled WGS sequence"/>
</dbReference>
<evidence type="ECO:0000256" key="1">
    <source>
        <dbReference type="ARBA" id="ARBA00004811"/>
    </source>
</evidence>
<evidence type="ECO:0000256" key="5">
    <source>
        <dbReference type="ARBA" id="ARBA00023141"/>
    </source>
</evidence>
<dbReference type="SUPFAM" id="SSF55205">
    <property type="entry name" value="EPT/RTPC-like"/>
    <property type="match status" value="1"/>
</dbReference>
<proteinExistence type="inferred from homology"/>
<evidence type="ECO:0000313" key="10">
    <source>
        <dbReference type="Proteomes" id="UP000660862"/>
    </source>
</evidence>
<dbReference type="PIRSF" id="PIRSF000505">
    <property type="entry name" value="EPSPS"/>
    <property type="match status" value="1"/>
</dbReference>
<feature type="binding site" evidence="7">
    <location>
        <position position="301"/>
    </location>
    <ligand>
        <name>3-phosphoshikimate</name>
        <dbReference type="ChEBI" id="CHEBI:145989"/>
    </ligand>
</feature>
<dbReference type="GO" id="GO:0009423">
    <property type="term" value="P:chorismate biosynthetic process"/>
    <property type="evidence" value="ECO:0007669"/>
    <property type="project" value="UniProtKB-UniRule"/>
</dbReference>
<name>A0A917HQS7_9SPHI</name>
<dbReference type="CDD" id="cd01556">
    <property type="entry name" value="EPSP_synthase"/>
    <property type="match status" value="1"/>
</dbReference>
<feature type="domain" description="Enolpyruvate transferase" evidence="8">
    <location>
        <begin position="11"/>
        <end position="410"/>
    </location>
</feature>
<evidence type="ECO:0000256" key="6">
    <source>
        <dbReference type="ARBA" id="ARBA00044633"/>
    </source>
</evidence>
<dbReference type="HAMAP" id="MF_00210">
    <property type="entry name" value="EPSP_synth"/>
    <property type="match status" value="1"/>
</dbReference>
<dbReference type="GO" id="GO:0008652">
    <property type="term" value="P:amino acid biosynthetic process"/>
    <property type="evidence" value="ECO:0007669"/>
    <property type="project" value="UniProtKB-KW"/>
</dbReference>
<dbReference type="EC" id="2.5.1.19" evidence="7"/>
<feature type="binding site" evidence="7">
    <location>
        <position position="30"/>
    </location>
    <ligand>
        <name>3-phosphoshikimate</name>
        <dbReference type="ChEBI" id="CHEBI:145989"/>
    </ligand>
</feature>
<evidence type="ECO:0000313" key="9">
    <source>
        <dbReference type="EMBL" id="GGG86067.1"/>
    </source>
</evidence>
<comment type="subcellular location">
    <subcellularLocation>
        <location evidence="7">Cytoplasm</location>
    </subcellularLocation>
</comment>
<dbReference type="GO" id="GO:0003866">
    <property type="term" value="F:3-phosphoshikimate 1-carboxyvinyltransferase activity"/>
    <property type="evidence" value="ECO:0007669"/>
    <property type="project" value="UniProtKB-UniRule"/>
</dbReference>
<comment type="function">
    <text evidence="7">Catalyzes the transfer of the enolpyruvyl moiety of phosphoenolpyruvate (PEP) to the 5-hydroxyl of shikimate-3-phosphate (S3P) to produce enolpyruvyl shikimate-3-phosphate and inorganic phosphate.</text>
</comment>
<evidence type="ECO:0000256" key="3">
    <source>
        <dbReference type="ARBA" id="ARBA00022605"/>
    </source>
</evidence>
<comment type="subunit">
    <text evidence="7">Monomer.</text>
</comment>
<reference evidence="9" key="1">
    <citation type="journal article" date="2014" name="Int. J. Syst. Evol. Microbiol.">
        <title>Complete genome sequence of Corynebacterium casei LMG S-19264T (=DSM 44701T), isolated from a smear-ripened cheese.</title>
        <authorList>
            <consortium name="US DOE Joint Genome Institute (JGI-PGF)"/>
            <person name="Walter F."/>
            <person name="Albersmeier A."/>
            <person name="Kalinowski J."/>
            <person name="Ruckert C."/>
        </authorList>
    </citation>
    <scope>NUCLEOTIDE SEQUENCE</scope>
    <source>
        <strain evidence="9">CGMCC 1.12195</strain>
    </source>
</reference>
<dbReference type="GO" id="GO:0009073">
    <property type="term" value="P:aromatic amino acid family biosynthetic process"/>
    <property type="evidence" value="ECO:0007669"/>
    <property type="project" value="UniProtKB-KW"/>
</dbReference>
<feature type="binding site" evidence="7">
    <location>
        <position position="157"/>
    </location>
    <ligand>
        <name>3-phosphoshikimate</name>
        <dbReference type="ChEBI" id="CHEBI:145989"/>
    </ligand>
</feature>
<feature type="binding site" evidence="7">
    <location>
        <position position="401"/>
    </location>
    <ligand>
        <name>phosphoenolpyruvate</name>
        <dbReference type="ChEBI" id="CHEBI:58702"/>
    </ligand>
</feature>
<dbReference type="GO" id="GO:0005737">
    <property type="term" value="C:cytoplasm"/>
    <property type="evidence" value="ECO:0007669"/>
    <property type="project" value="UniProtKB-SubCell"/>
</dbReference>
<feature type="binding site" evidence="7">
    <location>
        <position position="26"/>
    </location>
    <ligand>
        <name>3-phosphoshikimate</name>
        <dbReference type="ChEBI" id="CHEBI:145989"/>
    </ligand>
</feature>
<dbReference type="InterPro" id="IPR006264">
    <property type="entry name" value="EPSP_synthase"/>
</dbReference>
<evidence type="ECO:0000256" key="2">
    <source>
        <dbReference type="ARBA" id="ARBA00009948"/>
    </source>
</evidence>
<dbReference type="Gene3D" id="3.65.10.10">
    <property type="entry name" value="Enolpyruvate transferase domain"/>
    <property type="match status" value="2"/>
</dbReference>
<dbReference type="InterPro" id="IPR013792">
    <property type="entry name" value="RNA3'P_cycl/enolpyr_Trfase_a/b"/>
</dbReference>
<comment type="catalytic activity">
    <reaction evidence="6">
        <text>3-phosphoshikimate + phosphoenolpyruvate = 5-O-(1-carboxyvinyl)-3-phosphoshikimate + phosphate</text>
        <dbReference type="Rhea" id="RHEA:21256"/>
        <dbReference type="ChEBI" id="CHEBI:43474"/>
        <dbReference type="ChEBI" id="CHEBI:57701"/>
        <dbReference type="ChEBI" id="CHEBI:58702"/>
        <dbReference type="ChEBI" id="CHEBI:145989"/>
        <dbReference type="EC" id="2.5.1.19"/>
    </reaction>
    <physiologicalReaction direction="left-to-right" evidence="6">
        <dbReference type="Rhea" id="RHEA:21257"/>
    </physiologicalReaction>
</comment>
<keyword evidence="3 7" id="KW-0028">Amino-acid biosynthesis</keyword>
<feature type="binding site" evidence="7">
    <location>
        <position position="108"/>
    </location>
    <ligand>
        <name>phosphoenolpyruvate</name>
        <dbReference type="ChEBI" id="CHEBI:58702"/>
    </ligand>
</feature>
<evidence type="ECO:0000256" key="7">
    <source>
        <dbReference type="HAMAP-Rule" id="MF_00210"/>
    </source>
</evidence>
<keyword evidence="4 7" id="KW-0808">Transferase</keyword>
<feature type="binding site" evidence="7">
    <location>
        <position position="156"/>
    </location>
    <ligand>
        <name>3-phosphoshikimate</name>
        <dbReference type="ChEBI" id="CHEBI:145989"/>
    </ligand>
</feature>
<feature type="binding site" evidence="7">
    <location>
        <position position="25"/>
    </location>
    <ligand>
        <name>phosphoenolpyruvate</name>
        <dbReference type="ChEBI" id="CHEBI:58702"/>
    </ligand>
</feature>
<dbReference type="RefSeq" id="WP_188505674.1">
    <property type="nucleotide sequence ID" value="NZ_BMER01000001.1"/>
</dbReference>
<evidence type="ECO:0000256" key="4">
    <source>
        <dbReference type="ARBA" id="ARBA00022679"/>
    </source>
</evidence>
<dbReference type="PROSITE" id="PS00885">
    <property type="entry name" value="EPSP_SYNTHASE_2"/>
    <property type="match status" value="1"/>
</dbReference>
<comment type="pathway">
    <text evidence="1 7">Metabolic intermediate biosynthesis; chorismate biosynthesis; chorismate from D-erythrose 4-phosphate and phosphoenolpyruvate: step 6/7.</text>
</comment>
<keyword evidence="10" id="KW-1185">Reference proteome</keyword>
<dbReference type="PANTHER" id="PTHR21090:SF5">
    <property type="entry name" value="PENTAFUNCTIONAL AROM POLYPEPTIDE"/>
    <property type="match status" value="1"/>
</dbReference>
<keyword evidence="7" id="KW-0963">Cytoplasm</keyword>
<reference evidence="9" key="2">
    <citation type="submission" date="2020-09" db="EMBL/GenBank/DDBJ databases">
        <authorList>
            <person name="Sun Q."/>
            <person name="Zhou Y."/>
        </authorList>
    </citation>
    <scope>NUCLEOTIDE SEQUENCE</scope>
    <source>
        <strain evidence="9">CGMCC 1.12195</strain>
    </source>
</reference>
<dbReference type="InterPro" id="IPR036968">
    <property type="entry name" value="Enolpyruvate_Tfrase_sf"/>
</dbReference>
<comment type="caution">
    <text evidence="7">Lacks conserved residue(s) required for the propagation of feature annotation.</text>
</comment>
<dbReference type="AlphaFoldDB" id="A0A917HQS7"/>
<dbReference type="InterPro" id="IPR001986">
    <property type="entry name" value="Enolpyruvate_Tfrase_dom"/>
</dbReference>
<dbReference type="Pfam" id="PF00275">
    <property type="entry name" value="EPSP_synthase"/>
    <property type="match status" value="1"/>
</dbReference>
<dbReference type="PANTHER" id="PTHR21090">
    <property type="entry name" value="AROM/DEHYDROQUINATE SYNTHASE"/>
    <property type="match status" value="1"/>
</dbReference>
<feature type="binding site" evidence="7">
    <location>
        <position position="157"/>
    </location>
    <ligand>
        <name>phosphoenolpyruvate</name>
        <dbReference type="ChEBI" id="CHEBI:58702"/>
    </ligand>
</feature>
<comment type="caution">
    <text evidence="9">The sequence shown here is derived from an EMBL/GenBank/DDBJ whole genome shotgun (WGS) entry which is preliminary data.</text>
</comment>
<protein>
    <recommendedName>
        <fullName evidence="7">3-phosphoshikimate 1-carboxyvinyltransferase</fullName>
        <ecNumber evidence="7">2.5.1.19</ecNumber>
    </recommendedName>
    <alternativeName>
        <fullName evidence="7">5-enolpyruvylshikimate-3-phosphate synthase</fullName>
        <shortName evidence="7">EPSP synthase</shortName>
        <shortName evidence="7">EPSPS</shortName>
    </alternativeName>
</protein>
<feature type="binding site" evidence="7">
    <location>
        <position position="376"/>
    </location>
    <ligand>
        <name>phosphoenolpyruvate</name>
        <dbReference type="ChEBI" id="CHEBI:58702"/>
    </ligand>
</feature>
<keyword evidence="5 7" id="KW-0057">Aromatic amino acid biosynthesis</keyword>
<dbReference type="NCBIfam" id="TIGR01356">
    <property type="entry name" value="aroA"/>
    <property type="match status" value="1"/>
</dbReference>
<dbReference type="EMBL" id="BMER01000001">
    <property type="protein sequence ID" value="GGG86067.1"/>
    <property type="molecule type" value="Genomic_DNA"/>
</dbReference>
<feature type="binding site" evidence="7">
    <location>
        <position position="183"/>
    </location>
    <ligand>
        <name>3-phosphoshikimate</name>
        <dbReference type="ChEBI" id="CHEBI:145989"/>
    </ligand>
</feature>
<accession>A0A917HQS7</accession>
<feature type="binding site" evidence="7">
    <location>
        <position position="328"/>
    </location>
    <ligand>
        <name>3-phosphoshikimate</name>
        <dbReference type="ChEBI" id="CHEBI:145989"/>
    </ligand>
</feature>